<dbReference type="Proteomes" id="UP001303473">
    <property type="component" value="Unassembled WGS sequence"/>
</dbReference>
<dbReference type="PANTHER" id="PTHR10285">
    <property type="entry name" value="URIDINE KINASE"/>
    <property type="match status" value="1"/>
</dbReference>
<evidence type="ECO:0000313" key="2">
    <source>
        <dbReference type="Proteomes" id="UP001303473"/>
    </source>
</evidence>
<name>A0AAN6NEN2_9PEZI</name>
<dbReference type="Gene3D" id="3.40.50.300">
    <property type="entry name" value="P-loop containing nucleotide triphosphate hydrolases"/>
    <property type="match status" value="2"/>
</dbReference>
<dbReference type="AlphaFoldDB" id="A0AAN6NEN2"/>
<accession>A0AAN6NEN2</accession>
<protein>
    <submittedName>
        <fullName evidence="1">Kinase</fullName>
    </submittedName>
</protein>
<dbReference type="GO" id="GO:0016301">
    <property type="term" value="F:kinase activity"/>
    <property type="evidence" value="ECO:0007669"/>
    <property type="project" value="UniProtKB-KW"/>
</dbReference>
<organism evidence="1 2">
    <name type="scientific">Diplogelasinospora grovesii</name>
    <dbReference type="NCBI Taxonomy" id="303347"/>
    <lineage>
        <taxon>Eukaryota</taxon>
        <taxon>Fungi</taxon>
        <taxon>Dikarya</taxon>
        <taxon>Ascomycota</taxon>
        <taxon>Pezizomycotina</taxon>
        <taxon>Sordariomycetes</taxon>
        <taxon>Sordariomycetidae</taxon>
        <taxon>Sordariales</taxon>
        <taxon>Diplogelasinosporaceae</taxon>
        <taxon>Diplogelasinospora</taxon>
    </lineage>
</organism>
<evidence type="ECO:0000313" key="1">
    <source>
        <dbReference type="EMBL" id="KAK3944401.1"/>
    </source>
</evidence>
<gene>
    <name evidence="1" type="ORF">QBC46DRAFT_164703</name>
</gene>
<proteinExistence type="predicted"/>
<sequence>MTIAVKQEAVTGLEETVALLCARVQDLLARQASRPGQRILIALAGVPGSGKSTVSAALLRALPYHGIENAVVVPMDGFHYSKAALSRFNDPDFAFRRRGAPFTFDVAGFLRLVMALKKTPVTSAGEPEVIIHAPSFGHAIQDPVIDDIAISSRTKVAVIEGNYVLLNEGPWSKVADLVDESWFVDVSPDVAKERLVRRHLQAGIEQTREAAAHRAEENDMPNGQLIRSKLIEPDVRILN</sequence>
<dbReference type="Pfam" id="PF03308">
    <property type="entry name" value="MeaB"/>
    <property type="match status" value="1"/>
</dbReference>
<dbReference type="SUPFAM" id="SSF52540">
    <property type="entry name" value="P-loop containing nucleoside triphosphate hydrolases"/>
    <property type="match status" value="1"/>
</dbReference>
<reference evidence="2" key="1">
    <citation type="journal article" date="2023" name="Mol. Phylogenet. Evol.">
        <title>Genome-scale phylogeny and comparative genomics of the fungal order Sordariales.</title>
        <authorList>
            <person name="Hensen N."/>
            <person name="Bonometti L."/>
            <person name="Westerberg I."/>
            <person name="Brannstrom I.O."/>
            <person name="Guillou S."/>
            <person name="Cros-Aarteil S."/>
            <person name="Calhoun S."/>
            <person name="Haridas S."/>
            <person name="Kuo A."/>
            <person name="Mondo S."/>
            <person name="Pangilinan J."/>
            <person name="Riley R."/>
            <person name="LaButti K."/>
            <person name="Andreopoulos B."/>
            <person name="Lipzen A."/>
            <person name="Chen C."/>
            <person name="Yan M."/>
            <person name="Daum C."/>
            <person name="Ng V."/>
            <person name="Clum A."/>
            <person name="Steindorff A."/>
            <person name="Ohm R.A."/>
            <person name="Martin F."/>
            <person name="Silar P."/>
            <person name="Natvig D.O."/>
            <person name="Lalanne C."/>
            <person name="Gautier V."/>
            <person name="Ament-Velasquez S.L."/>
            <person name="Kruys A."/>
            <person name="Hutchinson M.I."/>
            <person name="Powell A.J."/>
            <person name="Barry K."/>
            <person name="Miller A.N."/>
            <person name="Grigoriev I.V."/>
            <person name="Debuchy R."/>
            <person name="Gladieux P."/>
            <person name="Hiltunen Thoren M."/>
            <person name="Johannesson H."/>
        </authorList>
    </citation>
    <scope>NUCLEOTIDE SEQUENCE [LARGE SCALE GENOMIC DNA]</scope>
    <source>
        <strain evidence="2">CBS 340.73</strain>
    </source>
</reference>
<dbReference type="EMBL" id="MU853759">
    <property type="protein sequence ID" value="KAK3944401.1"/>
    <property type="molecule type" value="Genomic_DNA"/>
</dbReference>
<keyword evidence="2" id="KW-1185">Reference proteome</keyword>
<keyword evidence="1" id="KW-0418">Kinase</keyword>
<keyword evidence="1" id="KW-0808">Transferase</keyword>
<dbReference type="InterPro" id="IPR027417">
    <property type="entry name" value="P-loop_NTPase"/>
</dbReference>
<comment type="caution">
    <text evidence="1">The sequence shown here is derived from an EMBL/GenBank/DDBJ whole genome shotgun (WGS) entry which is preliminary data.</text>
</comment>